<dbReference type="InterPro" id="IPR002684">
    <property type="entry name" value="Biotin_synth/BioAB"/>
</dbReference>
<evidence type="ECO:0000256" key="9">
    <source>
        <dbReference type="ARBA" id="ARBA00022756"/>
    </source>
</evidence>
<dbReference type="Pfam" id="PF06968">
    <property type="entry name" value="BATS"/>
    <property type="match status" value="1"/>
</dbReference>
<evidence type="ECO:0000313" key="16">
    <source>
        <dbReference type="Proteomes" id="UP000646484"/>
    </source>
</evidence>
<evidence type="ECO:0000256" key="10">
    <source>
        <dbReference type="ARBA" id="ARBA00023004"/>
    </source>
</evidence>
<feature type="domain" description="Radical SAM core" evidence="14">
    <location>
        <begin position="43"/>
        <end position="272"/>
    </location>
</feature>
<comment type="subunit">
    <text evidence="13">Homodimer.</text>
</comment>
<keyword evidence="9 13" id="KW-0093">Biotin biosynthesis</keyword>
<comment type="function">
    <text evidence="13">Catalyzes the conversion of dethiobiotin (DTB) to biotin by the insertion of a sulfur atom into dethiobiotin via a radical-based mechanism.</text>
</comment>
<evidence type="ECO:0000256" key="4">
    <source>
        <dbReference type="ARBA" id="ARBA00022485"/>
    </source>
</evidence>
<comment type="pathway">
    <text evidence="1 13">Cofactor biosynthesis; biotin biosynthesis; biotin from 7,8-diaminononanoate: step 2/2.</text>
</comment>
<evidence type="ECO:0000256" key="13">
    <source>
        <dbReference type="HAMAP-Rule" id="MF_01694"/>
    </source>
</evidence>
<keyword evidence="5 13" id="KW-0808">Transferase</keyword>
<dbReference type="PANTHER" id="PTHR22976">
    <property type="entry name" value="BIOTIN SYNTHASE"/>
    <property type="match status" value="1"/>
</dbReference>
<evidence type="ECO:0000256" key="3">
    <source>
        <dbReference type="ARBA" id="ARBA00012236"/>
    </source>
</evidence>
<evidence type="ECO:0000256" key="6">
    <source>
        <dbReference type="ARBA" id="ARBA00022691"/>
    </source>
</evidence>
<dbReference type="EMBL" id="JACOOH010000002">
    <property type="protein sequence ID" value="MBC5620576.1"/>
    <property type="molecule type" value="Genomic_DNA"/>
</dbReference>
<dbReference type="HAMAP" id="MF_01694">
    <property type="entry name" value="BioB"/>
    <property type="match status" value="1"/>
</dbReference>
<evidence type="ECO:0000259" key="14">
    <source>
        <dbReference type="PROSITE" id="PS51918"/>
    </source>
</evidence>
<keyword evidence="7 13" id="KW-0001">2Fe-2S</keyword>
<feature type="binding site" evidence="13">
    <location>
        <position position="137"/>
    </location>
    <ligand>
        <name>[2Fe-2S] cluster</name>
        <dbReference type="ChEBI" id="CHEBI:190135"/>
    </ligand>
</feature>
<evidence type="ECO:0000256" key="11">
    <source>
        <dbReference type="ARBA" id="ARBA00023014"/>
    </source>
</evidence>
<comment type="caution">
    <text evidence="15">The sequence shown here is derived from an EMBL/GenBank/DDBJ whole genome shotgun (WGS) entry which is preliminary data.</text>
</comment>
<dbReference type="InterPro" id="IPR010722">
    <property type="entry name" value="BATS_dom"/>
</dbReference>
<proteinExistence type="inferred from homology"/>
<feature type="binding site" evidence="13">
    <location>
        <position position="267"/>
    </location>
    <ligand>
        <name>[2Fe-2S] cluster</name>
        <dbReference type="ChEBI" id="CHEBI:190135"/>
    </ligand>
</feature>
<feature type="binding site" evidence="13">
    <location>
        <position position="197"/>
    </location>
    <ligand>
        <name>[2Fe-2S] cluster</name>
        <dbReference type="ChEBI" id="CHEBI:190135"/>
    </ligand>
</feature>
<gene>
    <name evidence="13 15" type="primary">bioB</name>
    <name evidence="15" type="ORF">H8S64_05645</name>
</gene>
<dbReference type="InterPro" id="IPR013785">
    <property type="entry name" value="Aldolase_TIM"/>
</dbReference>
<name>A0ABR7CY19_9BACT</name>
<dbReference type="Proteomes" id="UP000646484">
    <property type="component" value="Unassembled WGS sequence"/>
</dbReference>
<accession>A0ABR7CY19</accession>
<evidence type="ECO:0000256" key="2">
    <source>
        <dbReference type="ARBA" id="ARBA00010765"/>
    </source>
</evidence>
<comment type="catalytic activity">
    <reaction evidence="12 13">
        <text>(4R,5S)-dethiobiotin + (sulfur carrier)-SH + 2 reduced [2Fe-2S]-[ferredoxin] + 2 S-adenosyl-L-methionine = (sulfur carrier)-H + biotin + 2 5'-deoxyadenosine + 2 L-methionine + 2 oxidized [2Fe-2S]-[ferredoxin]</text>
        <dbReference type="Rhea" id="RHEA:22060"/>
        <dbReference type="Rhea" id="RHEA-COMP:10000"/>
        <dbReference type="Rhea" id="RHEA-COMP:10001"/>
        <dbReference type="Rhea" id="RHEA-COMP:14737"/>
        <dbReference type="Rhea" id="RHEA-COMP:14739"/>
        <dbReference type="ChEBI" id="CHEBI:17319"/>
        <dbReference type="ChEBI" id="CHEBI:29917"/>
        <dbReference type="ChEBI" id="CHEBI:33737"/>
        <dbReference type="ChEBI" id="CHEBI:33738"/>
        <dbReference type="ChEBI" id="CHEBI:57586"/>
        <dbReference type="ChEBI" id="CHEBI:57844"/>
        <dbReference type="ChEBI" id="CHEBI:59789"/>
        <dbReference type="ChEBI" id="CHEBI:64428"/>
        <dbReference type="ChEBI" id="CHEBI:149473"/>
        <dbReference type="EC" id="2.8.1.6"/>
    </reaction>
</comment>
<feature type="binding site" evidence="13">
    <location>
        <position position="65"/>
    </location>
    <ligand>
        <name>[4Fe-4S] cluster</name>
        <dbReference type="ChEBI" id="CHEBI:49883"/>
        <note>4Fe-4S-S-AdoMet</note>
    </ligand>
</feature>
<dbReference type="Pfam" id="PF04055">
    <property type="entry name" value="Radical_SAM"/>
    <property type="match status" value="1"/>
</dbReference>
<keyword evidence="10 13" id="KW-0408">Iron</keyword>
<dbReference type="EC" id="2.8.1.6" evidence="3 13"/>
<evidence type="ECO:0000256" key="12">
    <source>
        <dbReference type="ARBA" id="ARBA00051157"/>
    </source>
</evidence>
<dbReference type="PIRSF" id="PIRSF001619">
    <property type="entry name" value="Biotin_synth"/>
    <property type="match status" value="1"/>
</dbReference>
<dbReference type="GO" id="GO:0004076">
    <property type="term" value="F:biotin synthase activity"/>
    <property type="evidence" value="ECO:0007669"/>
    <property type="project" value="UniProtKB-EC"/>
</dbReference>
<dbReference type="SFLD" id="SFLDG01060">
    <property type="entry name" value="BATS_domain_containing"/>
    <property type="match status" value="1"/>
</dbReference>
<evidence type="ECO:0000313" key="15">
    <source>
        <dbReference type="EMBL" id="MBC5620576.1"/>
    </source>
</evidence>
<evidence type="ECO:0000256" key="7">
    <source>
        <dbReference type="ARBA" id="ARBA00022714"/>
    </source>
</evidence>
<dbReference type="Gene3D" id="3.20.20.70">
    <property type="entry name" value="Aldolase class I"/>
    <property type="match status" value="1"/>
</dbReference>
<keyword evidence="16" id="KW-1185">Reference proteome</keyword>
<dbReference type="NCBIfam" id="TIGR00433">
    <property type="entry name" value="bioB"/>
    <property type="match status" value="1"/>
</dbReference>
<dbReference type="RefSeq" id="WP_099292353.1">
    <property type="nucleotide sequence ID" value="NZ_JACOOH010000002.1"/>
</dbReference>
<dbReference type="InterPro" id="IPR007197">
    <property type="entry name" value="rSAM"/>
</dbReference>
<feature type="binding site" evidence="13">
    <location>
        <position position="61"/>
    </location>
    <ligand>
        <name>[4Fe-4S] cluster</name>
        <dbReference type="ChEBI" id="CHEBI:49883"/>
        <note>4Fe-4S-S-AdoMet</note>
    </ligand>
</feature>
<evidence type="ECO:0000256" key="5">
    <source>
        <dbReference type="ARBA" id="ARBA00022679"/>
    </source>
</evidence>
<protein>
    <recommendedName>
        <fullName evidence="3 13">Biotin synthase</fullName>
        <ecNumber evidence="3 13">2.8.1.6</ecNumber>
    </recommendedName>
</protein>
<keyword evidence="11 13" id="KW-0411">Iron-sulfur</keyword>
<comment type="cofactor">
    <cofactor evidence="13">
        <name>[4Fe-4S] cluster</name>
        <dbReference type="ChEBI" id="CHEBI:49883"/>
    </cofactor>
    <text evidence="13">Binds 1 [4Fe-4S] cluster. The cluster is coordinated with 3 cysteines and an exchangeable S-adenosyl-L-methionine.</text>
</comment>
<comment type="cofactor">
    <cofactor evidence="13">
        <name>[2Fe-2S] cluster</name>
        <dbReference type="ChEBI" id="CHEBI:190135"/>
    </cofactor>
    <text evidence="13">Binds 1 [2Fe-2S] cluster. The cluster is coordinated with 3 cysteines and 1 arginine.</text>
</comment>
<evidence type="ECO:0000256" key="8">
    <source>
        <dbReference type="ARBA" id="ARBA00022723"/>
    </source>
</evidence>
<dbReference type="InterPro" id="IPR058240">
    <property type="entry name" value="rSAM_sf"/>
</dbReference>
<dbReference type="InterPro" id="IPR024177">
    <property type="entry name" value="Biotin_synthase"/>
</dbReference>
<dbReference type="SFLD" id="SFLDS00029">
    <property type="entry name" value="Radical_SAM"/>
    <property type="match status" value="1"/>
</dbReference>
<dbReference type="PROSITE" id="PS51918">
    <property type="entry name" value="RADICAL_SAM"/>
    <property type="match status" value="1"/>
</dbReference>
<keyword evidence="8 13" id="KW-0479">Metal-binding</keyword>
<keyword evidence="4 13" id="KW-0004">4Fe-4S</keyword>
<feature type="binding site" evidence="13">
    <location>
        <position position="105"/>
    </location>
    <ligand>
        <name>[2Fe-2S] cluster</name>
        <dbReference type="ChEBI" id="CHEBI:190135"/>
    </ligand>
</feature>
<dbReference type="SMART" id="SM00729">
    <property type="entry name" value="Elp3"/>
    <property type="match status" value="1"/>
</dbReference>
<evidence type="ECO:0000256" key="1">
    <source>
        <dbReference type="ARBA" id="ARBA00004942"/>
    </source>
</evidence>
<dbReference type="PANTHER" id="PTHR22976:SF2">
    <property type="entry name" value="BIOTIN SYNTHASE, MITOCHONDRIAL"/>
    <property type="match status" value="1"/>
</dbReference>
<feature type="binding site" evidence="13">
    <location>
        <position position="68"/>
    </location>
    <ligand>
        <name>[4Fe-4S] cluster</name>
        <dbReference type="ChEBI" id="CHEBI:49883"/>
        <note>4Fe-4S-S-AdoMet</note>
    </ligand>
</feature>
<keyword evidence="6 13" id="KW-0949">S-adenosyl-L-methionine</keyword>
<dbReference type="SMART" id="SM00876">
    <property type="entry name" value="BATS"/>
    <property type="match status" value="1"/>
</dbReference>
<dbReference type="SFLD" id="SFLDG01278">
    <property type="entry name" value="biotin_synthase_like"/>
    <property type="match status" value="1"/>
</dbReference>
<comment type="similarity">
    <text evidence="2 13">Belongs to the radical SAM superfamily. Biotin synthase family.</text>
</comment>
<reference evidence="15 16" key="1">
    <citation type="submission" date="2020-08" db="EMBL/GenBank/DDBJ databases">
        <title>Genome public.</title>
        <authorList>
            <person name="Liu C."/>
            <person name="Sun Q."/>
        </authorList>
    </citation>
    <scope>NUCLEOTIDE SEQUENCE [LARGE SCALE GENOMIC DNA]</scope>
    <source>
        <strain evidence="15 16">NSJ-56</strain>
    </source>
</reference>
<sequence>MIEKLKQKVFEGGQITREEALALAAAGDKAALYAAAGEIRDRFAGRYFDTCSIVNARSGRCSENCKWCAQSAVFKTHVQEYELIDEESCVELARLNAKYKVNKFSFVTSGRALSDKNIDRLCGYAERIKREMNINLCASMGLLSKEQLRRLKESGITRYHCNLESSPRFFATLCSSHTLEEKIQTIRAAQEVGMEVCSGGIIGMGETMEDRVELALTVRELGVKSIPMNVLNPIPGTPLEGMPPLADDEVLTTVAVFRFINPDAFLRFAGGRVLIAHIEEKAIKAGINSAILGDMLTTVGSKVMEDMEKVQRLGFTIENE</sequence>
<dbReference type="SUPFAM" id="SSF102114">
    <property type="entry name" value="Radical SAM enzymes"/>
    <property type="match status" value="1"/>
</dbReference>
<dbReference type="CDD" id="cd01335">
    <property type="entry name" value="Radical_SAM"/>
    <property type="match status" value="1"/>
</dbReference>
<organism evidence="15 16">
    <name type="scientific">Butyricimonas hominis</name>
    <dbReference type="NCBI Taxonomy" id="2763032"/>
    <lineage>
        <taxon>Bacteria</taxon>
        <taxon>Pseudomonadati</taxon>
        <taxon>Bacteroidota</taxon>
        <taxon>Bacteroidia</taxon>
        <taxon>Bacteroidales</taxon>
        <taxon>Odoribacteraceae</taxon>
        <taxon>Butyricimonas</taxon>
    </lineage>
</organism>
<dbReference type="InterPro" id="IPR006638">
    <property type="entry name" value="Elp3/MiaA/NifB-like_rSAM"/>
</dbReference>